<gene>
    <name evidence="2" type="ORF">WJX73_007812</name>
</gene>
<organism evidence="2 3">
    <name type="scientific">Symbiochloris irregularis</name>
    <dbReference type="NCBI Taxonomy" id="706552"/>
    <lineage>
        <taxon>Eukaryota</taxon>
        <taxon>Viridiplantae</taxon>
        <taxon>Chlorophyta</taxon>
        <taxon>core chlorophytes</taxon>
        <taxon>Trebouxiophyceae</taxon>
        <taxon>Trebouxiales</taxon>
        <taxon>Trebouxiaceae</taxon>
        <taxon>Symbiochloris</taxon>
    </lineage>
</organism>
<keyword evidence="3" id="KW-1185">Reference proteome</keyword>
<feature type="compositionally biased region" description="Polar residues" evidence="1">
    <location>
        <begin position="152"/>
        <end position="163"/>
    </location>
</feature>
<evidence type="ECO:0000313" key="3">
    <source>
        <dbReference type="Proteomes" id="UP001465755"/>
    </source>
</evidence>
<evidence type="ECO:0000256" key="1">
    <source>
        <dbReference type="SAM" id="MobiDB-lite"/>
    </source>
</evidence>
<sequence length="325" mass="34963">MALHQNKDTALELQNIMGSASSCDLRKKGAELLVQLRQAAELNDVTIMQAGHKLQEDIQRLNALHATQSDANKMMREIQDALHAMQLAAASEETPEAGISEEVKSESDPDADLEVAPQPDALTAHTGLAAALRVPLPPVVAEYIAQAGAKSTGGQANKASKPSKTIPGRKNAFGWEHRSSETGNEAGESWKHFGAPPLDLGMLKRSEEKGGVPSMSKPANERAARYQVAPHTLVRRSDGPGVLGVAYAHSELFNGLANAKSTRLSQPDMTPTHGPPFKLEQQLEYFRSLADEAMRLLLADLVRKEVDSLGPEFKDNPGKGFMAAP</sequence>
<reference evidence="2 3" key="1">
    <citation type="journal article" date="2024" name="Nat. Commun.">
        <title>Phylogenomics reveals the evolutionary origins of lichenization in chlorophyte algae.</title>
        <authorList>
            <person name="Puginier C."/>
            <person name="Libourel C."/>
            <person name="Otte J."/>
            <person name="Skaloud P."/>
            <person name="Haon M."/>
            <person name="Grisel S."/>
            <person name="Petersen M."/>
            <person name="Berrin J.G."/>
            <person name="Delaux P.M."/>
            <person name="Dal Grande F."/>
            <person name="Keller J."/>
        </authorList>
    </citation>
    <scope>NUCLEOTIDE SEQUENCE [LARGE SCALE GENOMIC DNA]</scope>
    <source>
        <strain evidence="2 3">SAG 2036</strain>
    </source>
</reference>
<proteinExistence type="predicted"/>
<comment type="caution">
    <text evidence="2">The sequence shown here is derived from an EMBL/GenBank/DDBJ whole genome shotgun (WGS) entry which is preliminary data.</text>
</comment>
<name>A0AAW1P1K0_9CHLO</name>
<evidence type="ECO:0000313" key="2">
    <source>
        <dbReference type="EMBL" id="KAK9801939.1"/>
    </source>
</evidence>
<dbReference type="AlphaFoldDB" id="A0AAW1P1K0"/>
<dbReference type="Proteomes" id="UP001465755">
    <property type="component" value="Unassembled WGS sequence"/>
</dbReference>
<dbReference type="EMBL" id="JALJOQ010000074">
    <property type="protein sequence ID" value="KAK9801939.1"/>
    <property type="molecule type" value="Genomic_DNA"/>
</dbReference>
<feature type="region of interest" description="Disordered" evidence="1">
    <location>
        <begin position="88"/>
        <end position="112"/>
    </location>
</feature>
<accession>A0AAW1P1K0</accession>
<dbReference type="PROSITE" id="PS51257">
    <property type="entry name" value="PROKAR_LIPOPROTEIN"/>
    <property type="match status" value="1"/>
</dbReference>
<feature type="region of interest" description="Disordered" evidence="1">
    <location>
        <begin position="150"/>
        <end position="171"/>
    </location>
</feature>
<protein>
    <submittedName>
        <fullName evidence="2">Uncharacterized protein</fullName>
    </submittedName>
</protein>